<dbReference type="SUPFAM" id="SSF54373">
    <property type="entry name" value="FAD-linked reductases, C-terminal domain"/>
    <property type="match status" value="1"/>
</dbReference>
<dbReference type="Gene3D" id="3.30.9.10">
    <property type="entry name" value="D-Amino Acid Oxidase, subunit A, domain 2"/>
    <property type="match status" value="1"/>
</dbReference>
<dbReference type="InterPro" id="IPR036188">
    <property type="entry name" value="FAD/NAD-bd_sf"/>
</dbReference>
<dbReference type="Pfam" id="PF08669">
    <property type="entry name" value="GCV_T_C"/>
    <property type="match status" value="1"/>
</dbReference>
<accession>A0A327ZIU7</accession>
<dbReference type="InterPro" id="IPR027266">
    <property type="entry name" value="TrmE/GcvT-like"/>
</dbReference>
<evidence type="ECO:0000259" key="5">
    <source>
        <dbReference type="Pfam" id="PF16350"/>
    </source>
</evidence>
<dbReference type="GO" id="GO:0008168">
    <property type="term" value="F:methyltransferase activity"/>
    <property type="evidence" value="ECO:0007669"/>
    <property type="project" value="UniProtKB-KW"/>
</dbReference>
<reference evidence="6 7" key="1">
    <citation type="submission" date="2018-06" db="EMBL/GenBank/DDBJ databases">
        <title>Genomic Encyclopedia of Type Strains, Phase III (KMG-III): the genomes of soil and plant-associated and newly described type strains.</title>
        <authorList>
            <person name="Whitman W."/>
        </authorList>
    </citation>
    <scope>NUCLEOTIDE SEQUENCE [LARGE SCALE GENOMIC DNA]</scope>
    <source>
        <strain evidence="6 7">CGMCC 4.7090</strain>
    </source>
</reference>
<organism evidence="6 7">
    <name type="scientific">Actinoplanes lutulentus</name>
    <dbReference type="NCBI Taxonomy" id="1287878"/>
    <lineage>
        <taxon>Bacteria</taxon>
        <taxon>Bacillati</taxon>
        <taxon>Actinomycetota</taxon>
        <taxon>Actinomycetes</taxon>
        <taxon>Micromonosporales</taxon>
        <taxon>Micromonosporaceae</taxon>
        <taxon>Actinoplanes</taxon>
    </lineage>
</organism>
<dbReference type="InterPro" id="IPR006076">
    <property type="entry name" value="FAD-dep_OxRdtase"/>
</dbReference>
<dbReference type="Pfam" id="PF16350">
    <property type="entry name" value="FAO_M"/>
    <property type="match status" value="1"/>
</dbReference>
<feature type="domain" description="FAD dependent oxidoreductase central" evidence="5">
    <location>
        <begin position="355"/>
        <end position="409"/>
    </location>
</feature>
<evidence type="ECO:0000259" key="2">
    <source>
        <dbReference type="Pfam" id="PF01266"/>
    </source>
</evidence>
<dbReference type="OrthoDB" id="2055370at2"/>
<evidence type="ECO:0000259" key="4">
    <source>
        <dbReference type="Pfam" id="PF08669"/>
    </source>
</evidence>
<comment type="similarity">
    <text evidence="1">Belongs to the GcvT family.</text>
</comment>
<feature type="domain" description="Aminomethyltransferase C-terminal" evidence="4">
    <location>
        <begin position="685"/>
        <end position="763"/>
    </location>
</feature>
<dbReference type="Gene3D" id="3.30.1360.120">
    <property type="entry name" value="Probable tRNA modification gtpase trme, domain 1"/>
    <property type="match status" value="1"/>
</dbReference>
<dbReference type="SUPFAM" id="SSF103025">
    <property type="entry name" value="Folate-binding domain"/>
    <property type="match status" value="1"/>
</dbReference>
<dbReference type="GO" id="GO:0032259">
    <property type="term" value="P:methylation"/>
    <property type="evidence" value="ECO:0007669"/>
    <property type="project" value="UniProtKB-KW"/>
</dbReference>
<dbReference type="RefSeq" id="WP_111649271.1">
    <property type="nucleotide sequence ID" value="NZ_JACHWI010000002.1"/>
</dbReference>
<dbReference type="GO" id="GO:0005737">
    <property type="term" value="C:cytoplasm"/>
    <property type="evidence" value="ECO:0007669"/>
    <property type="project" value="TreeGrafter"/>
</dbReference>
<keyword evidence="6" id="KW-0489">Methyltransferase</keyword>
<dbReference type="PANTHER" id="PTHR13847">
    <property type="entry name" value="SARCOSINE DEHYDROGENASE-RELATED"/>
    <property type="match status" value="1"/>
</dbReference>
<evidence type="ECO:0000259" key="3">
    <source>
        <dbReference type="Pfam" id="PF01571"/>
    </source>
</evidence>
<sequence length="775" mass="82635">MPGPKVVVIGAGIVGCALADELTGRGWTDVTVLEQGPLFTTGGSSSHSAGLVVQTSPSRTLSRLARYTSEKFTELGCFAAVGSLEVATTPERLAELHRRFGYGQSWGVSSALLDPAACHALFPLLDAGRILGGLHTPADGLAAPLRAAEAQAARAASRGARFIGNERVVEVLRQDGQVTGVRSADATHPADIVVSCAGFWGPAIGDLAGLTIPLLPMAHQHVRTTAAGATSSLPILRHPDRGLYVRTYGDRLGIGSHLHEPIPVRLDDLPGDAHPAMLPFTAGTFKQSWAAATELMPGLVRTTLEEAFNGVLSVTADGFPLLGESRELRGFWVAGAITVTHSAGAAKALAEWLVDGYPGIDLHECDLNRFDRAQLAPAYVRRRALRAYADTLGIVHPHDPPSVRNLRLSPFHPRQAEMGAVFGVAAGWEQPLWYATNPPPEEIRPRDDWSARHWSPIAETEARSARKRAALFDLTGRTRIEVTGPVSFLSTVTSGDVDQPVGAVVHTLLLDPSGGIVGDLTVARLAEDRFLVGAGGPLDVDHLVRRAPAGVTVRDVTGGTCGVGLWGPRARELTDIGLPAEGAPAVREGFFGMIPVTVLRLSAVGEPGWEIYTEAQYGLRLWDTLIEAGREFGLVVAGRLAYESLRMEHGRRVWGVDMTCEDDPYQTGLESAVRPGARPAMLPDRRLACLRLEDTGEIPLGREPVYAGGFAVGHVTSAAYAWTAGGPIAFAWLPAALSVPGTQVEIGYIDHRILAAVAAEPIFEPEQERLRNKRG</sequence>
<evidence type="ECO:0000313" key="6">
    <source>
        <dbReference type="EMBL" id="RAK38143.1"/>
    </source>
</evidence>
<dbReference type="Pfam" id="PF01571">
    <property type="entry name" value="GCV_T"/>
    <property type="match status" value="1"/>
</dbReference>
<dbReference type="Gene3D" id="3.30.70.1400">
    <property type="entry name" value="Aminomethyltransferase beta-barrel domains"/>
    <property type="match status" value="1"/>
</dbReference>
<dbReference type="AlphaFoldDB" id="A0A327ZIU7"/>
<protein>
    <submittedName>
        <fullName evidence="6">Glycine cleavage system aminomethyltransferase T</fullName>
    </submittedName>
</protein>
<dbReference type="InterPro" id="IPR029043">
    <property type="entry name" value="GcvT/YgfZ_C"/>
</dbReference>
<dbReference type="Gene3D" id="2.40.30.110">
    <property type="entry name" value="Aminomethyltransferase beta-barrel domains"/>
    <property type="match status" value="1"/>
</dbReference>
<dbReference type="Gene3D" id="3.50.50.60">
    <property type="entry name" value="FAD/NAD(P)-binding domain"/>
    <property type="match status" value="1"/>
</dbReference>
<dbReference type="Pfam" id="PF01266">
    <property type="entry name" value="DAO"/>
    <property type="match status" value="1"/>
</dbReference>
<gene>
    <name evidence="6" type="ORF">B0I29_10589</name>
</gene>
<dbReference type="SUPFAM" id="SSF101790">
    <property type="entry name" value="Aminomethyltransferase beta-barrel domain"/>
    <property type="match status" value="1"/>
</dbReference>
<keyword evidence="6" id="KW-0808">Transferase</keyword>
<keyword evidence="7" id="KW-1185">Reference proteome</keyword>
<dbReference type="InterPro" id="IPR006222">
    <property type="entry name" value="GCVT_N"/>
</dbReference>
<evidence type="ECO:0000313" key="7">
    <source>
        <dbReference type="Proteomes" id="UP000249341"/>
    </source>
</evidence>
<dbReference type="PANTHER" id="PTHR13847:SF181">
    <property type="entry name" value="TRANSFERASE CAF17, MITOCHONDRIAL-RELATED"/>
    <property type="match status" value="1"/>
</dbReference>
<feature type="domain" description="FAD dependent oxidoreductase" evidence="2">
    <location>
        <begin position="5"/>
        <end position="352"/>
    </location>
</feature>
<dbReference type="SUPFAM" id="SSF51905">
    <property type="entry name" value="FAD/NAD(P)-binding domain"/>
    <property type="match status" value="1"/>
</dbReference>
<dbReference type="InterPro" id="IPR032503">
    <property type="entry name" value="FAO_M"/>
</dbReference>
<dbReference type="InterPro" id="IPR013977">
    <property type="entry name" value="GcvT_C"/>
</dbReference>
<evidence type="ECO:0000256" key="1">
    <source>
        <dbReference type="ARBA" id="ARBA00008609"/>
    </source>
</evidence>
<dbReference type="EMBL" id="QLMJ01000005">
    <property type="protein sequence ID" value="RAK38143.1"/>
    <property type="molecule type" value="Genomic_DNA"/>
</dbReference>
<name>A0A327ZIU7_9ACTN</name>
<dbReference type="PROSITE" id="PS51257">
    <property type="entry name" value="PROKAR_LIPOPROTEIN"/>
    <property type="match status" value="1"/>
</dbReference>
<feature type="domain" description="GCVT N-terminal" evidence="3">
    <location>
        <begin position="411"/>
        <end position="674"/>
    </location>
</feature>
<proteinExistence type="inferred from homology"/>
<dbReference type="Proteomes" id="UP000249341">
    <property type="component" value="Unassembled WGS sequence"/>
</dbReference>
<comment type="caution">
    <text evidence="6">The sequence shown here is derived from an EMBL/GenBank/DDBJ whole genome shotgun (WGS) entry which is preliminary data.</text>
</comment>